<dbReference type="AlphaFoldDB" id="A0A1C3U9L6"/>
<dbReference type="RefSeq" id="WP_167667881.1">
    <property type="nucleotide sequence ID" value="NZ_FMAH01000002.1"/>
</dbReference>
<evidence type="ECO:0000256" key="2">
    <source>
        <dbReference type="ARBA" id="ARBA00023125"/>
    </source>
</evidence>
<dbReference type="CDD" id="cd00090">
    <property type="entry name" value="HTH_ARSR"/>
    <property type="match status" value="1"/>
</dbReference>
<dbReference type="PROSITE" id="PS51118">
    <property type="entry name" value="HTH_HXLR"/>
    <property type="match status" value="1"/>
</dbReference>
<dbReference type="Proteomes" id="UP000199435">
    <property type="component" value="Unassembled WGS sequence"/>
</dbReference>
<evidence type="ECO:0000259" key="4">
    <source>
        <dbReference type="PROSITE" id="PS51118"/>
    </source>
</evidence>
<dbReference type="InterPro" id="IPR036388">
    <property type="entry name" value="WH-like_DNA-bd_sf"/>
</dbReference>
<sequence length="139" mass="15740">MNKDRNYDEVPGCTMYAALNLISGKWKGMILYHLLKGTLRFNALKRELGDCSQRLLIKQLRELEEDGLVERKVFAVIPPKVEYSITDEGRTLAPILLGLRDWGHGWLTRRNLVARDDHLQSEETGMSSAVSISARLAAD</sequence>
<evidence type="ECO:0000313" key="5">
    <source>
        <dbReference type="EMBL" id="SCB12085.1"/>
    </source>
</evidence>
<keyword evidence="2" id="KW-0238">DNA-binding</keyword>
<dbReference type="InterPro" id="IPR036390">
    <property type="entry name" value="WH_DNA-bd_sf"/>
</dbReference>
<name>A0A1C3U9L6_9HYPH</name>
<dbReference type="GO" id="GO:0003677">
    <property type="term" value="F:DNA binding"/>
    <property type="evidence" value="ECO:0007669"/>
    <property type="project" value="UniProtKB-KW"/>
</dbReference>
<accession>A0A1C3U9L6</accession>
<keyword evidence="6" id="KW-1185">Reference proteome</keyword>
<proteinExistence type="predicted"/>
<keyword evidence="3" id="KW-0804">Transcription</keyword>
<dbReference type="EMBL" id="FMAH01000002">
    <property type="protein sequence ID" value="SCB12085.1"/>
    <property type="molecule type" value="Genomic_DNA"/>
</dbReference>
<dbReference type="Pfam" id="PF01638">
    <property type="entry name" value="HxlR"/>
    <property type="match status" value="1"/>
</dbReference>
<evidence type="ECO:0000256" key="3">
    <source>
        <dbReference type="ARBA" id="ARBA00023163"/>
    </source>
</evidence>
<protein>
    <submittedName>
        <fullName evidence="5">Transcriptional regulator, HxlR family</fullName>
    </submittedName>
</protein>
<dbReference type="Gene3D" id="1.10.10.10">
    <property type="entry name" value="Winged helix-like DNA-binding domain superfamily/Winged helix DNA-binding domain"/>
    <property type="match status" value="1"/>
</dbReference>
<evidence type="ECO:0000256" key="1">
    <source>
        <dbReference type="ARBA" id="ARBA00023015"/>
    </source>
</evidence>
<dbReference type="InterPro" id="IPR002577">
    <property type="entry name" value="HTH_HxlR"/>
</dbReference>
<dbReference type="GO" id="GO:0006355">
    <property type="term" value="P:regulation of DNA-templated transcription"/>
    <property type="evidence" value="ECO:0007669"/>
    <property type="project" value="UniProtKB-ARBA"/>
</dbReference>
<dbReference type="PANTHER" id="PTHR33204:SF29">
    <property type="entry name" value="TRANSCRIPTIONAL REGULATOR"/>
    <property type="match status" value="1"/>
</dbReference>
<gene>
    <name evidence="5" type="ORF">GA0061102_1002194</name>
</gene>
<dbReference type="STRING" id="411945.GA0061102_1002194"/>
<dbReference type="PANTHER" id="PTHR33204">
    <property type="entry name" value="TRANSCRIPTIONAL REGULATOR, MARR FAMILY"/>
    <property type="match status" value="1"/>
</dbReference>
<dbReference type="SUPFAM" id="SSF46785">
    <property type="entry name" value="Winged helix' DNA-binding domain"/>
    <property type="match status" value="1"/>
</dbReference>
<evidence type="ECO:0000313" key="6">
    <source>
        <dbReference type="Proteomes" id="UP000199435"/>
    </source>
</evidence>
<reference evidence="6" key="1">
    <citation type="submission" date="2016-08" db="EMBL/GenBank/DDBJ databases">
        <authorList>
            <person name="Varghese N."/>
            <person name="Submissions Spin"/>
        </authorList>
    </citation>
    <scope>NUCLEOTIDE SEQUENCE [LARGE SCALE GENOMIC DNA]</scope>
    <source>
        <strain evidence="6">HAMBI 2971</strain>
    </source>
</reference>
<feature type="domain" description="HTH hxlR-type" evidence="4">
    <location>
        <begin position="13"/>
        <end position="111"/>
    </location>
</feature>
<organism evidence="5 6">
    <name type="scientific">Rhizobium miluonense</name>
    <dbReference type="NCBI Taxonomy" id="411945"/>
    <lineage>
        <taxon>Bacteria</taxon>
        <taxon>Pseudomonadati</taxon>
        <taxon>Pseudomonadota</taxon>
        <taxon>Alphaproteobacteria</taxon>
        <taxon>Hyphomicrobiales</taxon>
        <taxon>Rhizobiaceae</taxon>
        <taxon>Rhizobium/Agrobacterium group</taxon>
        <taxon>Rhizobium</taxon>
    </lineage>
</organism>
<dbReference type="InterPro" id="IPR011991">
    <property type="entry name" value="ArsR-like_HTH"/>
</dbReference>
<keyword evidence="1" id="KW-0805">Transcription regulation</keyword>